<comment type="caution">
    <text evidence="1">The sequence shown here is derived from an EMBL/GenBank/DDBJ whole genome shotgun (WGS) entry which is preliminary data.</text>
</comment>
<dbReference type="AlphaFoldDB" id="A0A423STI2"/>
<evidence type="ECO:0000313" key="2">
    <source>
        <dbReference type="Proteomes" id="UP000283509"/>
    </source>
</evidence>
<dbReference type="Proteomes" id="UP000283509">
    <property type="component" value="Unassembled WGS sequence"/>
</dbReference>
<name>A0A423STI2_PENVA</name>
<sequence>MHHRWYMYHRWCLRTPALCIQALHATLYRTFHFVIQTPRPLLPPVAARGTWSDVTVNKRKEKHGSNDTAQLCVFCPVFVLMMALKESASIVCGLWHPQGVF</sequence>
<organism evidence="1 2">
    <name type="scientific">Penaeus vannamei</name>
    <name type="common">Whiteleg shrimp</name>
    <name type="synonym">Litopenaeus vannamei</name>
    <dbReference type="NCBI Taxonomy" id="6689"/>
    <lineage>
        <taxon>Eukaryota</taxon>
        <taxon>Metazoa</taxon>
        <taxon>Ecdysozoa</taxon>
        <taxon>Arthropoda</taxon>
        <taxon>Crustacea</taxon>
        <taxon>Multicrustacea</taxon>
        <taxon>Malacostraca</taxon>
        <taxon>Eumalacostraca</taxon>
        <taxon>Eucarida</taxon>
        <taxon>Decapoda</taxon>
        <taxon>Dendrobranchiata</taxon>
        <taxon>Penaeoidea</taxon>
        <taxon>Penaeidae</taxon>
        <taxon>Penaeus</taxon>
    </lineage>
</organism>
<dbReference type="EMBL" id="QCYY01002806">
    <property type="protein sequence ID" value="ROT67508.1"/>
    <property type="molecule type" value="Genomic_DNA"/>
</dbReference>
<evidence type="ECO:0000313" key="1">
    <source>
        <dbReference type="EMBL" id="ROT67508.1"/>
    </source>
</evidence>
<accession>A0A423STI2</accession>
<proteinExistence type="predicted"/>
<keyword evidence="2" id="KW-1185">Reference proteome</keyword>
<reference evidence="1 2" key="2">
    <citation type="submission" date="2019-01" db="EMBL/GenBank/DDBJ databases">
        <title>The decoding of complex shrimp genome reveals the adaptation for benthos swimmer, frequently molting mechanism and breeding impact on genome.</title>
        <authorList>
            <person name="Sun Y."/>
            <person name="Gao Y."/>
            <person name="Yu Y."/>
        </authorList>
    </citation>
    <scope>NUCLEOTIDE SEQUENCE [LARGE SCALE GENOMIC DNA]</scope>
    <source>
        <tissue evidence="1">Muscle</tissue>
    </source>
</reference>
<reference evidence="1 2" key="1">
    <citation type="submission" date="2018-04" db="EMBL/GenBank/DDBJ databases">
        <authorList>
            <person name="Zhang X."/>
            <person name="Yuan J."/>
            <person name="Li F."/>
            <person name="Xiang J."/>
        </authorList>
    </citation>
    <scope>NUCLEOTIDE SEQUENCE [LARGE SCALE GENOMIC DNA]</scope>
    <source>
        <tissue evidence="1">Muscle</tissue>
    </source>
</reference>
<protein>
    <submittedName>
        <fullName evidence="1">Uncharacterized protein</fullName>
    </submittedName>
</protein>
<gene>
    <name evidence="1" type="ORF">C7M84_014413</name>
</gene>